<evidence type="ECO:0000256" key="6">
    <source>
        <dbReference type="ARBA" id="ARBA00023004"/>
    </source>
</evidence>
<dbReference type="PROSITE" id="PS51379">
    <property type="entry name" value="4FE4S_FER_2"/>
    <property type="match status" value="2"/>
</dbReference>
<evidence type="ECO:0000256" key="7">
    <source>
        <dbReference type="ARBA" id="ARBA00023014"/>
    </source>
</evidence>
<gene>
    <name evidence="8" type="primary">rnfC</name>
    <name evidence="11" type="ORF">FOKN1_0969</name>
</gene>
<dbReference type="KEGG" id="ttc:FOKN1_0969"/>
<dbReference type="InterPro" id="IPR010208">
    <property type="entry name" value="Ion_transpt_RnfC/RsxC"/>
</dbReference>
<keyword evidence="8" id="KW-0997">Cell inner membrane</keyword>
<dbReference type="InterPro" id="IPR017896">
    <property type="entry name" value="4Fe4S_Fe-S-bd"/>
</dbReference>
<protein>
    <recommendedName>
        <fullName evidence="8">Ion-translocating oxidoreductase complex subunit C</fullName>
        <ecNumber evidence="8">7.-.-.-</ecNumber>
    </recommendedName>
    <alternativeName>
        <fullName evidence="8">Rnf electron transport complex subunit C</fullName>
    </alternativeName>
</protein>
<keyword evidence="1 8" id="KW-0813">Transport</keyword>
<dbReference type="RefSeq" id="WP_096365268.1">
    <property type="nucleotide sequence ID" value="NZ_AP018052.1"/>
</dbReference>
<comment type="function">
    <text evidence="8">Part of a membrane-bound complex that couples electron transfer with translocation of ions across the membrane.</text>
</comment>
<dbReference type="InterPro" id="IPR017900">
    <property type="entry name" value="4Fe4S_Fe_S_CS"/>
</dbReference>
<dbReference type="SUPFAM" id="SSF142019">
    <property type="entry name" value="Nqo1 FMN-binding domain-like"/>
    <property type="match status" value="1"/>
</dbReference>
<evidence type="ECO:0000256" key="8">
    <source>
        <dbReference type="HAMAP-Rule" id="MF_00461"/>
    </source>
</evidence>
<dbReference type="InterPro" id="IPR011538">
    <property type="entry name" value="Nuo51_FMN-bd"/>
</dbReference>
<feature type="region of interest" description="Disordered" evidence="9">
    <location>
        <begin position="465"/>
        <end position="538"/>
    </location>
</feature>
<feature type="compositionally biased region" description="Basic and acidic residues" evidence="9">
    <location>
        <begin position="465"/>
        <end position="486"/>
    </location>
</feature>
<evidence type="ECO:0000256" key="4">
    <source>
        <dbReference type="ARBA" id="ARBA00022737"/>
    </source>
</evidence>
<dbReference type="NCBIfam" id="TIGR01945">
    <property type="entry name" value="rnfC"/>
    <property type="match status" value="1"/>
</dbReference>
<comment type="cofactor">
    <cofactor evidence="8">
        <name>[4Fe-4S] cluster</name>
        <dbReference type="ChEBI" id="CHEBI:49883"/>
    </cofactor>
    <text evidence="8">Binds 2 [4Fe-4S] clusters per subunit.</text>
</comment>
<feature type="binding site" evidence="8">
    <location>
        <position position="388"/>
    </location>
    <ligand>
        <name>[4Fe-4S] cluster</name>
        <dbReference type="ChEBI" id="CHEBI:49883"/>
        <label>1</label>
    </ligand>
</feature>
<keyword evidence="8" id="KW-1278">Translocase</keyword>
<keyword evidence="7 8" id="KW-0411">Iron-sulfur</keyword>
<evidence type="ECO:0000256" key="3">
    <source>
        <dbReference type="ARBA" id="ARBA00022723"/>
    </source>
</evidence>
<evidence type="ECO:0000259" key="10">
    <source>
        <dbReference type="PROSITE" id="PS51379"/>
    </source>
</evidence>
<dbReference type="Gene3D" id="3.10.20.600">
    <property type="match status" value="1"/>
</dbReference>
<dbReference type="Pfam" id="PF01512">
    <property type="entry name" value="Complex1_51K"/>
    <property type="match status" value="1"/>
</dbReference>
<dbReference type="GO" id="GO:0046872">
    <property type="term" value="F:metal ion binding"/>
    <property type="evidence" value="ECO:0007669"/>
    <property type="project" value="UniProtKB-KW"/>
</dbReference>
<comment type="similarity">
    <text evidence="8">Belongs to the 4Fe4S bacterial-type ferredoxin family. RnfC subfamily.</text>
</comment>
<feature type="compositionally biased region" description="Low complexity" evidence="9">
    <location>
        <begin position="502"/>
        <end position="511"/>
    </location>
</feature>
<comment type="subcellular location">
    <subcellularLocation>
        <location evidence="8">Cell inner membrane</location>
        <topology evidence="8">Peripheral membrane protein</topology>
    </subcellularLocation>
</comment>
<dbReference type="InterPro" id="IPR019554">
    <property type="entry name" value="Soluble_ligand-bd"/>
</dbReference>
<dbReference type="EMBL" id="AP018052">
    <property type="protein sequence ID" value="BAZ93369.1"/>
    <property type="molecule type" value="Genomic_DNA"/>
</dbReference>
<feature type="binding site" evidence="8">
    <location>
        <position position="430"/>
    </location>
    <ligand>
        <name>[4Fe-4S] cluster</name>
        <dbReference type="ChEBI" id="CHEBI:49883"/>
        <label>2</label>
    </ligand>
</feature>
<name>A0A1Z4VP17_9GAMM</name>
<feature type="binding site" evidence="8">
    <location>
        <position position="395"/>
    </location>
    <ligand>
        <name>[4Fe-4S] cluster</name>
        <dbReference type="ChEBI" id="CHEBI:49883"/>
        <label>2</label>
    </ligand>
</feature>
<evidence type="ECO:0000256" key="2">
    <source>
        <dbReference type="ARBA" id="ARBA00022485"/>
    </source>
</evidence>
<dbReference type="Gene3D" id="3.40.50.11540">
    <property type="entry name" value="NADH-ubiquinone oxidoreductase 51kDa subunit"/>
    <property type="match status" value="1"/>
</dbReference>
<dbReference type="SUPFAM" id="SSF46548">
    <property type="entry name" value="alpha-helical ferredoxin"/>
    <property type="match status" value="1"/>
</dbReference>
<keyword evidence="5 8" id="KW-0249">Electron transport</keyword>
<dbReference type="NCBIfam" id="NF003454">
    <property type="entry name" value="PRK05035.1"/>
    <property type="match status" value="1"/>
</dbReference>
<dbReference type="Pfam" id="PF10531">
    <property type="entry name" value="SLBB"/>
    <property type="match status" value="1"/>
</dbReference>
<keyword evidence="12" id="KW-1185">Reference proteome</keyword>
<feature type="binding site" evidence="8">
    <location>
        <position position="424"/>
    </location>
    <ligand>
        <name>[4Fe-4S] cluster</name>
        <dbReference type="ChEBI" id="CHEBI:49883"/>
        <label>2</label>
    </ligand>
</feature>
<keyword evidence="8" id="KW-1003">Cell membrane</keyword>
<comment type="subunit">
    <text evidence="8">The complex is composed of six subunits: RnfA, RnfB, RnfC, RnfD, RnfE and RnfG.</text>
</comment>
<evidence type="ECO:0000313" key="11">
    <source>
        <dbReference type="EMBL" id="BAZ93369.1"/>
    </source>
</evidence>
<dbReference type="Pfam" id="PF13375">
    <property type="entry name" value="RnfC_N"/>
    <property type="match status" value="1"/>
</dbReference>
<organism evidence="11 12">
    <name type="scientific">Thiohalobacter thiocyanaticus</name>
    <dbReference type="NCBI Taxonomy" id="585455"/>
    <lineage>
        <taxon>Bacteria</taxon>
        <taxon>Pseudomonadati</taxon>
        <taxon>Pseudomonadota</taxon>
        <taxon>Gammaproteobacteria</taxon>
        <taxon>Thiohalobacterales</taxon>
        <taxon>Thiohalobacteraceae</taxon>
        <taxon>Thiohalobacter</taxon>
    </lineage>
</organism>
<keyword evidence="8" id="KW-0472">Membrane</keyword>
<dbReference type="EC" id="7.-.-.-" evidence="8"/>
<feature type="binding site" evidence="8">
    <location>
        <position position="427"/>
    </location>
    <ligand>
        <name>[4Fe-4S] cluster</name>
        <dbReference type="ChEBI" id="CHEBI:49883"/>
        <label>2</label>
    </ligand>
</feature>
<keyword evidence="11" id="KW-0830">Ubiquinone</keyword>
<dbReference type="PANTHER" id="PTHR43034">
    <property type="entry name" value="ION-TRANSLOCATING OXIDOREDUCTASE COMPLEX SUBUNIT C"/>
    <property type="match status" value="1"/>
</dbReference>
<evidence type="ECO:0000313" key="12">
    <source>
        <dbReference type="Proteomes" id="UP000218765"/>
    </source>
</evidence>
<dbReference type="GO" id="GO:0022900">
    <property type="term" value="P:electron transport chain"/>
    <property type="evidence" value="ECO:0007669"/>
    <property type="project" value="UniProtKB-UniRule"/>
</dbReference>
<dbReference type="GO" id="GO:0051539">
    <property type="term" value="F:4 iron, 4 sulfur cluster binding"/>
    <property type="evidence" value="ECO:0007669"/>
    <property type="project" value="UniProtKB-KW"/>
</dbReference>
<feature type="domain" description="4Fe-4S ferredoxin-type" evidence="10">
    <location>
        <begin position="375"/>
        <end position="405"/>
    </location>
</feature>
<feature type="binding site" evidence="8">
    <location>
        <position position="391"/>
    </location>
    <ligand>
        <name>[4Fe-4S] cluster</name>
        <dbReference type="ChEBI" id="CHEBI:49883"/>
        <label>1</label>
    </ligand>
</feature>
<evidence type="ECO:0000256" key="5">
    <source>
        <dbReference type="ARBA" id="ARBA00022982"/>
    </source>
</evidence>
<keyword evidence="4 8" id="KW-0677">Repeat</keyword>
<dbReference type="Gene3D" id="3.30.70.20">
    <property type="match status" value="1"/>
</dbReference>
<dbReference type="Pfam" id="PF12838">
    <property type="entry name" value="Fer4_7"/>
    <property type="match status" value="1"/>
</dbReference>
<evidence type="ECO:0000256" key="9">
    <source>
        <dbReference type="SAM" id="MobiDB-lite"/>
    </source>
</evidence>
<keyword evidence="6 8" id="KW-0408">Iron</keyword>
<sequence length="538" mass="58897">MADTERKHERLDLSRLHHFHGGLTLPDCKAAATATPVRTLPVPPRLILPLQQHIGEPARAEVEVGDRVRKGQLIARAEGYVSVPVHAPTSGRVIDIGDHPVPHPSGLSAPAIVIDSDGDDTPVAGEPHADYRSLDPSELRNRIRRAGIVGMGGAGFPTFIKMNPGPHKPIDLLVINGAECEPYISCDDMLMRERPREIIEGAHILMHALRVSTCVIGIEDNKPEAIAALDQALAADPRLGNIRVVAIPTLYPSGGEKQLIQILTGREVPSQSLPADIGVVCQNPATVAAVYHAIHHNEPLISRIVTVTGAGVREPANLEVRIGTPMHHLIEACGGYSPGVDRMLMGGPMMGFALTSDALPVIKTTNCLLATTRAELPPPQPPLPCIRCGECVRVCPAQLLPQQLYWYAHARDFDKAQDYNLFDCIECGCCAYVCPSQIPLVQYYRFAKTEIWAQEHDRIKADIARQRHESRQERLEREKRERAERLKQKKKAVREGDDKSKQAAIQAALERAQAKKQVTGTERQAADASTAPPPDRND</sequence>
<dbReference type="GO" id="GO:0005886">
    <property type="term" value="C:plasma membrane"/>
    <property type="evidence" value="ECO:0007669"/>
    <property type="project" value="UniProtKB-SubCell"/>
</dbReference>
<dbReference type="Proteomes" id="UP000218765">
    <property type="component" value="Chromosome"/>
</dbReference>
<dbReference type="AlphaFoldDB" id="A0A1Z4VP17"/>
<keyword evidence="2 8" id="KW-0004">4Fe-4S</keyword>
<dbReference type="OrthoDB" id="9767754at2"/>
<dbReference type="PANTHER" id="PTHR43034:SF2">
    <property type="entry name" value="ION-TRANSLOCATING OXIDOREDUCTASE COMPLEX SUBUNIT C"/>
    <property type="match status" value="1"/>
</dbReference>
<feature type="binding site" evidence="8">
    <location>
        <position position="434"/>
    </location>
    <ligand>
        <name>[4Fe-4S] cluster</name>
        <dbReference type="ChEBI" id="CHEBI:49883"/>
        <label>1</label>
    </ligand>
</feature>
<reference evidence="11 12" key="1">
    <citation type="submission" date="2017-05" db="EMBL/GenBank/DDBJ databases">
        <title>Thiocyanate degradation by Thiohalobacter thiocyanaticus FOKN1.</title>
        <authorList>
            <person name="Oshiki M."/>
            <person name="Fukushima T."/>
            <person name="Kawano S."/>
            <person name="Nakagawa J."/>
        </authorList>
    </citation>
    <scope>NUCLEOTIDE SEQUENCE [LARGE SCALE GENOMIC DNA]</scope>
    <source>
        <strain evidence="11 12">FOKN1</strain>
    </source>
</reference>
<feature type="domain" description="4Fe-4S ferredoxin-type" evidence="10">
    <location>
        <begin position="415"/>
        <end position="444"/>
    </location>
</feature>
<accession>A0A1Z4VP17</accession>
<feature type="binding site" evidence="8">
    <location>
        <position position="385"/>
    </location>
    <ligand>
        <name>[4Fe-4S] cluster</name>
        <dbReference type="ChEBI" id="CHEBI:49883"/>
        <label>1</label>
    </ligand>
</feature>
<dbReference type="PROSITE" id="PS00198">
    <property type="entry name" value="4FE4S_FER_1"/>
    <property type="match status" value="1"/>
</dbReference>
<evidence type="ECO:0000256" key="1">
    <source>
        <dbReference type="ARBA" id="ARBA00022448"/>
    </source>
</evidence>
<keyword evidence="3 8" id="KW-0479">Metal-binding</keyword>
<proteinExistence type="inferred from homology"/>
<dbReference type="InterPro" id="IPR037225">
    <property type="entry name" value="Nuo51_FMN-bd_sf"/>
</dbReference>
<dbReference type="HAMAP" id="MF_00461">
    <property type="entry name" value="RsxC_RnfC"/>
    <property type="match status" value="1"/>
</dbReference>
<dbReference type="InterPro" id="IPR026902">
    <property type="entry name" value="RnfC_N"/>
</dbReference>
<dbReference type="GO" id="GO:0009055">
    <property type="term" value="F:electron transfer activity"/>
    <property type="evidence" value="ECO:0007669"/>
    <property type="project" value="InterPro"/>
</dbReference>